<sequence>MTPLPSPGAIDSISRVIDGIVDPPQPSGPYRAWGRPTCHSSDVALETPSPVFVSRFQGRRSGERKYGRSDLDHLSQRGVCVRQLASQPARPYIVGSFSSDAFISFPIQTGHGRIPPQPQQELHRLMMRP</sequence>
<gene>
    <name evidence="1" type="ORF">LY79DRAFT_251939</name>
</gene>
<name>A0AAD8Q9V8_9PEZI</name>
<reference evidence="1" key="1">
    <citation type="submission" date="2021-06" db="EMBL/GenBank/DDBJ databases">
        <title>Comparative genomics, transcriptomics and evolutionary studies reveal genomic signatures of adaptation to plant cell wall in hemibiotrophic fungi.</title>
        <authorList>
            <consortium name="DOE Joint Genome Institute"/>
            <person name="Baroncelli R."/>
            <person name="Diaz J.F."/>
            <person name="Benocci T."/>
            <person name="Peng M."/>
            <person name="Battaglia E."/>
            <person name="Haridas S."/>
            <person name="Andreopoulos W."/>
            <person name="Labutti K."/>
            <person name="Pangilinan J."/>
            <person name="Floch G.L."/>
            <person name="Makela M.R."/>
            <person name="Henrissat B."/>
            <person name="Grigoriev I.V."/>
            <person name="Crouch J.A."/>
            <person name="De Vries R.P."/>
            <person name="Sukno S.A."/>
            <person name="Thon M.R."/>
        </authorList>
    </citation>
    <scope>NUCLEOTIDE SEQUENCE</scope>
    <source>
        <strain evidence="1">CBS 125086</strain>
    </source>
</reference>
<proteinExistence type="predicted"/>
<dbReference type="EMBL" id="JAHLJV010000004">
    <property type="protein sequence ID" value="KAK1598681.1"/>
    <property type="molecule type" value="Genomic_DNA"/>
</dbReference>
<evidence type="ECO:0000313" key="1">
    <source>
        <dbReference type="EMBL" id="KAK1598681.1"/>
    </source>
</evidence>
<organism evidence="1 2">
    <name type="scientific">Colletotrichum navitas</name>
    <dbReference type="NCBI Taxonomy" id="681940"/>
    <lineage>
        <taxon>Eukaryota</taxon>
        <taxon>Fungi</taxon>
        <taxon>Dikarya</taxon>
        <taxon>Ascomycota</taxon>
        <taxon>Pezizomycotina</taxon>
        <taxon>Sordariomycetes</taxon>
        <taxon>Hypocreomycetidae</taxon>
        <taxon>Glomerellales</taxon>
        <taxon>Glomerellaceae</taxon>
        <taxon>Colletotrichum</taxon>
        <taxon>Colletotrichum graminicola species complex</taxon>
    </lineage>
</organism>
<keyword evidence="2" id="KW-1185">Reference proteome</keyword>
<dbReference type="GeneID" id="85436105"/>
<dbReference type="RefSeq" id="XP_060419358.1">
    <property type="nucleotide sequence ID" value="XM_060551865.1"/>
</dbReference>
<comment type="caution">
    <text evidence="1">The sequence shown here is derived from an EMBL/GenBank/DDBJ whole genome shotgun (WGS) entry which is preliminary data.</text>
</comment>
<accession>A0AAD8Q9V8</accession>
<evidence type="ECO:0000313" key="2">
    <source>
        <dbReference type="Proteomes" id="UP001230504"/>
    </source>
</evidence>
<dbReference type="AlphaFoldDB" id="A0AAD8Q9V8"/>
<dbReference type="Proteomes" id="UP001230504">
    <property type="component" value="Unassembled WGS sequence"/>
</dbReference>
<protein>
    <submittedName>
        <fullName evidence="1">Uncharacterized protein</fullName>
    </submittedName>
</protein>